<dbReference type="RefSeq" id="WP_387403798.1">
    <property type="nucleotide sequence ID" value="NZ_JBIAQY010000004.1"/>
</dbReference>
<dbReference type="InterPro" id="IPR036388">
    <property type="entry name" value="WH-like_DNA-bd_sf"/>
</dbReference>
<dbReference type="PANTHER" id="PTHR18964:SF149">
    <property type="entry name" value="BIFUNCTIONAL UDP-N-ACETYLGLUCOSAMINE 2-EPIMERASE_N-ACETYLMANNOSAMINE KINASE"/>
    <property type="match status" value="1"/>
</dbReference>
<dbReference type="SUPFAM" id="SSF53067">
    <property type="entry name" value="Actin-like ATPase domain"/>
    <property type="match status" value="2"/>
</dbReference>
<sequence length="406" mass="42078">MYAVRHSGTAHFADTSTPGPAASQLGMRRHNLALVLRIVATHTDLSRADVAARTGLTRAAVSSLVDELIAAELVREGPTASSGRAGRPGRTLTLNDSGPAGFGLEIGVGHLGACVVDLRGEVRVWRRVERANAHRDPADVLAALADLATEARTEAESSGLRPLSPMLSAPGLSGPGPAMLTHAPNLGWHDVPIATLWPGPDTPQLENEANLGALAELWTAHAPANFLHVSAEAGIGAALVIDGRLYSGSRGFAGELGHMPVHPDGPHCTCGSRGCLELYANQEAVLHAAGLPEPTATDPVTVLTEHARAGHPGALDAIERAGDALGIALAGAIGLFDPAAVILGGAYAELGAWLLPRIRRQLETRLTVRPFDVQTVTASPLGRRGPILGAALHTIREILRNPAALG</sequence>
<dbReference type="PANTHER" id="PTHR18964">
    <property type="entry name" value="ROK (REPRESSOR, ORF, KINASE) FAMILY"/>
    <property type="match status" value="1"/>
</dbReference>
<dbReference type="Gene3D" id="1.10.10.10">
    <property type="entry name" value="Winged helix-like DNA-binding domain superfamily/Winged helix DNA-binding domain"/>
    <property type="match status" value="1"/>
</dbReference>
<accession>A0ABW6RZW2</accession>
<comment type="caution">
    <text evidence="4">The sequence shown here is derived from an EMBL/GenBank/DDBJ whole genome shotgun (WGS) entry which is preliminary data.</text>
</comment>
<reference evidence="4 5" key="1">
    <citation type="submission" date="2024-10" db="EMBL/GenBank/DDBJ databases">
        <title>The Natural Products Discovery Center: Release of the First 8490 Sequenced Strains for Exploring Actinobacteria Biosynthetic Diversity.</title>
        <authorList>
            <person name="Kalkreuter E."/>
            <person name="Kautsar S.A."/>
            <person name="Yang D."/>
            <person name="Bader C.D."/>
            <person name="Teijaro C.N."/>
            <person name="Fluegel L."/>
            <person name="Davis C.M."/>
            <person name="Simpson J.R."/>
            <person name="Lauterbach L."/>
            <person name="Steele A.D."/>
            <person name="Gui C."/>
            <person name="Meng S."/>
            <person name="Li G."/>
            <person name="Viehrig K."/>
            <person name="Ye F."/>
            <person name="Su P."/>
            <person name="Kiefer A.F."/>
            <person name="Nichols A."/>
            <person name="Cepeda A.J."/>
            <person name="Yan W."/>
            <person name="Fan B."/>
            <person name="Jiang Y."/>
            <person name="Adhikari A."/>
            <person name="Zheng C.-J."/>
            <person name="Schuster L."/>
            <person name="Cowan T.M."/>
            <person name="Smanski M.J."/>
            <person name="Chevrette M.G."/>
            <person name="De Carvalho L.P.S."/>
            <person name="Shen B."/>
        </authorList>
    </citation>
    <scope>NUCLEOTIDE SEQUENCE [LARGE SCALE GENOMIC DNA]</scope>
    <source>
        <strain evidence="4 5">NPDC002593</strain>
    </source>
</reference>
<dbReference type="InterPro" id="IPR000835">
    <property type="entry name" value="HTH_MarR-typ"/>
</dbReference>
<feature type="region of interest" description="Disordered" evidence="2">
    <location>
        <begin position="1"/>
        <end position="23"/>
    </location>
</feature>
<dbReference type="CDD" id="cd24076">
    <property type="entry name" value="ASKHA_ATPase_ROK_BsXylR-like"/>
    <property type="match status" value="1"/>
</dbReference>
<protein>
    <submittedName>
        <fullName evidence="4">ROK family protein</fullName>
    </submittedName>
</protein>
<evidence type="ECO:0000313" key="4">
    <source>
        <dbReference type="EMBL" id="MFF3568994.1"/>
    </source>
</evidence>
<dbReference type="Pfam" id="PF12802">
    <property type="entry name" value="MarR_2"/>
    <property type="match status" value="1"/>
</dbReference>
<evidence type="ECO:0000313" key="5">
    <source>
        <dbReference type="Proteomes" id="UP001601992"/>
    </source>
</evidence>
<keyword evidence="5" id="KW-1185">Reference proteome</keyword>
<dbReference type="Gene3D" id="3.30.420.40">
    <property type="match status" value="2"/>
</dbReference>
<gene>
    <name evidence="4" type="ORF">ACFYXQ_14575</name>
</gene>
<evidence type="ECO:0000259" key="3">
    <source>
        <dbReference type="Pfam" id="PF12802"/>
    </source>
</evidence>
<name>A0ABW6RZW2_9NOCA</name>
<dbReference type="SUPFAM" id="SSF46785">
    <property type="entry name" value="Winged helix' DNA-binding domain"/>
    <property type="match status" value="1"/>
</dbReference>
<feature type="domain" description="HTH marR-type" evidence="3">
    <location>
        <begin position="34"/>
        <end position="85"/>
    </location>
</feature>
<dbReference type="InterPro" id="IPR036390">
    <property type="entry name" value="WH_DNA-bd_sf"/>
</dbReference>
<dbReference type="InterPro" id="IPR000600">
    <property type="entry name" value="ROK"/>
</dbReference>
<dbReference type="EMBL" id="JBIAQY010000004">
    <property type="protein sequence ID" value="MFF3568994.1"/>
    <property type="molecule type" value="Genomic_DNA"/>
</dbReference>
<comment type="similarity">
    <text evidence="1">Belongs to the ROK (NagC/XylR) family.</text>
</comment>
<proteinExistence type="inferred from homology"/>
<dbReference type="Pfam" id="PF00480">
    <property type="entry name" value="ROK"/>
    <property type="match status" value="1"/>
</dbReference>
<evidence type="ECO:0000256" key="1">
    <source>
        <dbReference type="ARBA" id="ARBA00006479"/>
    </source>
</evidence>
<dbReference type="Proteomes" id="UP001601992">
    <property type="component" value="Unassembled WGS sequence"/>
</dbReference>
<evidence type="ECO:0000256" key="2">
    <source>
        <dbReference type="SAM" id="MobiDB-lite"/>
    </source>
</evidence>
<organism evidence="4 5">
    <name type="scientific">Nocardia jiangxiensis</name>
    <dbReference type="NCBI Taxonomy" id="282685"/>
    <lineage>
        <taxon>Bacteria</taxon>
        <taxon>Bacillati</taxon>
        <taxon>Actinomycetota</taxon>
        <taxon>Actinomycetes</taxon>
        <taxon>Mycobacteriales</taxon>
        <taxon>Nocardiaceae</taxon>
        <taxon>Nocardia</taxon>
    </lineage>
</organism>
<dbReference type="InterPro" id="IPR043129">
    <property type="entry name" value="ATPase_NBD"/>
</dbReference>